<dbReference type="AlphaFoldDB" id="A0A9E2L0S6"/>
<reference evidence="1" key="2">
    <citation type="submission" date="2021-04" db="EMBL/GenBank/DDBJ databases">
        <authorList>
            <person name="Gilroy R."/>
        </authorList>
    </citation>
    <scope>NUCLEOTIDE SEQUENCE</scope>
    <source>
        <strain evidence="1">Gambia15-2214</strain>
    </source>
</reference>
<accession>A0A9E2L0S6</accession>
<gene>
    <name evidence="1" type="ORF">IAA16_01235</name>
</gene>
<dbReference type="Proteomes" id="UP000823914">
    <property type="component" value="Unassembled WGS sequence"/>
</dbReference>
<reference evidence="1" key="1">
    <citation type="journal article" date="2021" name="PeerJ">
        <title>Extensive microbial diversity within the chicken gut microbiome revealed by metagenomics and culture.</title>
        <authorList>
            <person name="Gilroy R."/>
            <person name="Ravi A."/>
            <person name="Getino M."/>
            <person name="Pursley I."/>
            <person name="Horton D.L."/>
            <person name="Alikhan N.F."/>
            <person name="Baker D."/>
            <person name="Gharbi K."/>
            <person name="Hall N."/>
            <person name="Watson M."/>
            <person name="Adriaenssens E.M."/>
            <person name="Foster-Nyarko E."/>
            <person name="Jarju S."/>
            <person name="Secka A."/>
            <person name="Antonio M."/>
            <person name="Oren A."/>
            <person name="Chaudhuri R.R."/>
            <person name="La Ragione R."/>
            <person name="Hildebrand F."/>
            <person name="Pallen M.J."/>
        </authorList>
    </citation>
    <scope>NUCLEOTIDE SEQUENCE</scope>
    <source>
        <strain evidence="1">Gambia15-2214</strain>
    </source>
</reference>
<sequence length="287" mass="34665">MILFIFEGKNDEPRLYKTLKEIFHFELKEEEIIHYFCNNIFSLYDTLKSYSEDVLDDSVDLVNVLKEDAFMHEKSHTELDKIKYSSEISEIFLFFDYDIRKQDEKNKLTIEEQNAKIVELFNYFENGSLDSERNGIKLYINYPMIESYRFFKKELPDVDFRNYTFDLLSEKSFKHIVNEESFYQNLKYLCFDIKKSGEVKTSVDKERIKKIKQNWLHLKELNIKKAHFICTDNYSIPENKDTINQQTIFDKQIEKYIKPNNEVAILNAFPLFWFEYIDENKLDESNN</sequence>
<evidence type="ECO:0000313" key="2">
    <source>
        <dbReference type="Proteomes" id="UP000823914"/>
    </source>
</evidence>
<evidence type="ECO:0000313" key="1">
    <source>
        <dbReference type="EMBL" id="MBU3849171.1"/>
    </source>
</evidence>
<organism evidence="1 2">
    <name type="scientific">Candidatus Treponema excrementipullorum</name>
    <dbReference type="NCBI Taxonomy" id="2838768"/>
    <lineage>
        <taxon>Bacteria</taxon>
        <taxon>Pseudomonadati</taxon>
        <taxon>Spirochaetota</taxon>
        <taxon>Spirochaetia</taxon>
        <taxon>Spirochaetales</taxon>
        <taxon>Treponemataceae</taxon>
        <taxon>Treponema</taxon>
    </lineage>
</organism>
<proteinExistence type="predicted"/>
<name>A0A9E2L0S6_9SPIR</name>
<dbReference type="EMBL" id="JAHLFV010000027">
    <property type="protein sequence ID" value="MBU3849171.1"/>
    <property type="molecule type" value="Genomic_DNA"/>
</dbReference>
<evidence type="ECO:0008006" key="3">
    <source>
        <dbReference type="Google" id="ProtNLM"/>
    </source>
</evidence>
<protein>
    <recommendedName>
        <fullName evidence="3">DUF4435 domain-containing protein</fullName>
    </recommendedName>
</protein>
<comment type="caution">
    <text evidence="1">The sequence shown here is derived from an EMBL/GenBank/DDBJ whole genome shotgun (WGS) entry which is preliminary data.</text>
</comment>